<keyword evidence="7" id="KW-1185">Reference proteome</keyword>
<dbReference type="RefSeq" id="WP_219534020.1">
    <property type="nucleotide sequence ID" value="NZ_JAHKRM010000020.1"/>
</dbReference>
<dbReference type="PROSITE" id="PS51409">
    <property type="entry name" value="ARGINASE_2"/>
    <property type="match status" value="1"/>
</dbReference>
<evidence type="ECO:0000256" key="1">
    <source>
        <dbReference type="ARBA" id="ARBA00022723"/>
    </source>
</evidence>
<organism evidence="6 7">
    <name type="scientific">Nonomuraea guangzhouensis</name>
    <dbReference type="NCBI Taxonomy" id="1291555"/>
    <lineage>
        <taxon>Bacteria</taxon>
        <taxon>Bacillati</taxon>
        <taxon>Actinomycetota</taxon>
        <taxon>Actinomycetes</taxon>
        <taxon>Streptosporangiales</taxon>
        <taxon>Streptosporangiaceae</taxon>
        <taxon>Nonomuraea</taxon>
    </lineage>
</organism>
<comment type="similarity">
    <text evidence="4">Belongs to the arginase family.</text>
</comment>
<protein>
    <submittedName>
        <fullName evidence="6">Arginase family protein</fullName>
        <ecNumber evidence="6">3.5.3.-</ecNumber>
    </submittedName>
</protein>
<evidence type="ECO:0000256" key="3">
    <source>
        <dbReference type="ARBA" id="ARBA00023211"/>
    </source>
</evidence>
<dbReference type="EC" id="3.5.3.-" evidence="6"/>
<evidence type="ECO:0000256" key="4">
    <source>
        <dbReference type="PROSITE-ProRule" id="PRU00742"/>
    </source>
</evidence>
<proteinExistence type="inferred from homology"/>
<dbReference type="EMBL" id="JBHUCM010000048">
    <property type="protein sequence ID" value="MFD1545553.1"/>
    <property type="molecule type" value="Genomic_DNA"/>
</dbReference>
<dbReference type="PANTHER" id="PTHR43782:SF3">
    <property type="entry name" value="ARGINASE"/>
    <property type="match status" value="1"/>
</dbReference>
<dbReference type="GO" id="GO:0016787">
    <property type="term" value="F:hydrolase activity"/>
    <property type="evidence" value="ECO:0007669"/>
    <property type="project" value="UniProtKB-KW"/>
</dbReference>
<keyword evidence="3" id="KW-0464">Manganese</keyword>
<evidence type="ECO:0000313" key="6">
    <source>
        <dbReference type="EMBL" id="MFD1545553.1"/>
    </source>
</evidence>
<dbReference type="PANTHER" id="PTHR43782">
    <property type="entry name" value="ARGINASE"/>
    <property type="match status" value="1"/>
</dbReference>
<dbReference type="Proteomes" id="UP001597097">
    <property type="component" value="Unassembled WGS sequence"/>
</dbReference>
<evidence type="ECO:0000256" key="2">
    <source>
        <dbReference type="ARBA" id="ARBA00022801"/>
    </source>
</evidence>
<feature type="region of interest" description="Disordered" evidence="5">
    <location>
        <begin position="181"/>
        <end position="259"/>
    </location>
</feature>
<dbReference type="InterPro" id="IPR006035">
    <property type="entry name" value="Ureohydrolase"/>
</dbReference>
<dbReference type="Pfam" id="PF00491">
    <property type="entry name" value="Arginase"/>
    <property type="match status" value="2"/>
</dbReference>
<gene>
    <name evidence="6" type="ORF">ACFSJ0_51535</name>
</gene>
<sequence>MTVVEVPQWRGSGSGTAERLREGARLVAGMVPAGRRLRVDVEDDDLIVTASRVRAVMSQLGDGLVVTAGGDCGVELEPVAAARRKYGDRLVVLWFDAHGDLNTPASSPSGAFHGMVLRALTGEGPEGLVPEEAVRPWQIVLAGVRDLDQAEVAFVEASGVCHLGVTDSVALVDAVASAGLDRGQGAVSEKPDRESSLEAEESGRGSSLGAHESGRESGLGAQESGRGLRLGTEEVGRESGLGTQEVDRGSAVGVEESCRRQGGGVEEKAVYIHIDLDVLDPEVFASVGTPAPGGLRPDQLLELVGALAERFEVAGLGIVEYEPTRQEDQELLAPLVDGLVRVCARM</sequence>
<evidence type="ECO:0000313" key="7">
    <source>
        <dbReference type="Proteomes" id="UP001597097"/>
    </source>
</evidence>
<keyword evidence="1" id="KW-0479">Metal-binding</keyword>
<name>A0ABW4GSY1_9ACTN</name>
<reference evidence="7" key="1">
    <citation type="journal article" date="2019" name="Int. J. Syst. Evol. Microbiol.">
        <title>The Global Catalogue of Microorganisms (GCM) 10K type strain sequencing project: providing services to taxonomists for standard genome sequencing and annotation.</title>
        <authorList>
            <consortium name="The Broad Institute Genomics Platform"/>
            <consortium name="The Broad Institute Genome Sequencing Center for Infectious Disease"/>
            <person name="Wu L."/>
            <person name="Ma J."/>
        </authorList>
    </citation>
    <scope>NUCLEOTIDE SEQUENCE [LARGE SCALE GENOMIC DNA]</scope>
    <source>
        <strain evidence="7">CGMCC 1.15399</strain>
    </source>
</reference>
<evidence type="ECO:0000256" key="5">
    <source>
        <dbReference type="SAM" id="MobiDB-lite"/>
    </source>
</evidence>
<keyword evidence="2 6" id="KW-0378">Hydrolase</keyword>
<comment type="caution">
    <text evidence="6">The sequence shown here is derived from an EMBL/GenBank/DDBJ whole genome shotgun (WGS) entry which is preliminary data.</text>
</comment>
<dbReference type="CDD" id="cd09999">
    <property type="entry name" value="Arginase-like_1"/>
    <property type="match status" value="1"/>
</dbReference>
<accession>A0ABW4GSY1</accession>